<dbReference type="Pfam" id="PF10861">
    <property type="entry name" value="DUF2784"/>
    <property type="match status" value="1"/>
</dbReference>
<proteinExistence type="predicted"/>
<dbReference type="RefSeq" id="WP_052386319.1">
    <property type="nucleotide sequence ID" value="NZ_CP073767.1"/>
</dbReference>
<feature type="compositionally biased region" description="Polar residues" evidence="1">
    <location>
        <begin position="124"/>
        <end position="137"/>
    </location>
</feature>
<keyword evidence="2" id="KW-0812">Transmembrane</keyword>
<name>A0A9Q9MNY2_9ACTN</name>
<reference evidence="3" key="1">
    <citation type="submission" date="2021-04" db="EMBL/GenBank/DDBJ databases">
        <title>Dactylosporangium aurantiacum NRRL B-8018 full assembly.</title>
        <authorList>
            <person name="Hartkoorn R.C."/>
            <person name="Beaudoing E."/>
            <person name="Hot D."/>
        </authorList>
    </citation>
    <scope>NUCLEOTIDE SEQUENCE</scope>
    <source>
        <strain evidence="3">NRRL B-8018</strain>
    </source>
</reference>
<evidence type="ECO:0000313" key="4">
    <source>
        <dbReference type="Proteomes" id="UP001058003"/>
    </source>
</evidence>
<evidence type="ECO:0000256" key="2">
    <source>
        <dbReference type="SAM" id="Phobius"/>
    </source>
</evidence>
<dbReference type="EMBL" id="CP073767">
    <property type="protein sequence ID" value="UWZ56142.1"/>
    <property type="molecule type" value="Genomic_DNA"/>
</dbReference>
<feature type="transmembrane region" description="Helical" evidence="2">
    <location>
        <begin position="40"/>
        <end position="59"/>
    </location>
</feature>
<dbReference type="KEGG" id="daur:Daura_08145"/>
<evidence type="ECO:0000313" key="3">
    <source>
        <dbReference type="EMBL" id="UWZ56142.1"/>
    </source>
</evidence>
<keyword evidence="4" id="KW-1185">Reference proteome</keyword>
<gene>
    <name evidence="3" type="ORF">Daura_08145</name>
</gene>
<dbReference type="AlphaFoldDB" id="A0A9Q9MNY2"/>
<feature type="transmembrane region" description="Helical" evidence="2">
    <location>
        <begin position="92"/>
        <end position="111"/>
    </location>
</feature>
<sequence>MYEVLASTVLVLHFCFLAYVVLGGFLAWRWPRALWPHLAAAAWGLAVVSIPLTCPLTLIEHWARRKAGETGVGRGFIDQYIEGVLYPERYTHLLQVLVGVLVAISYAGIFVRRRRRRNTTRNTAQGSGEMSEPTATV</sequence>
<dbReference type="InterPro" id="IPR021218">
    <property type="entry name" value="DUF2784"/>
</dbReference>
<feature type="transmembrane region" description="Helical" evidence="2">
    <location>
        <begin position="6"/>
        <end position="28"/>
    </location>
</feature>
<organism evidence="3 4">
    <name type="scientific">Dactylosporangium aurantiacum</name>
    <dbReference type="NCBI Taxonomy" id="35754"/>
    <lineage>
        <taxon>Bacteria</taxon>
        <taxon>Bacillati</taxon>
        <taxon>Actinomycetota</taxon>
        <taxon>Actinomycetes</taxon>
        <taxon>Micromonosporales</taxon>
        <taxon>Micromonosporaceae</taxon>
        <taxon>Dactylosporangium</taxon>
    </lineage>
</organism>
<keyword evidence="2" id="KW-0472">Membrane</keyword>
<dbReference type="OrthoDB" id="370375at2"/>
<keyword evidence="2" id="KW-1133">Transmembrane helix</keyword>
<accession>A0A9Q9MNY2</accession>
<evidence type="ECO:0000256" key="1">
    <source>
        <dbReference type="SAM" id="MobiDB-lite"/>
    </source>
</evidence>
<protein>
    <submittedName>
        <fullName evidence="3">DUF2784 domain-containing protein</fullName>
    </submittedName>
</protein>
<dbReference type="Proteomes" id="UP001058003">
    <property type="component" value="Chromosome"/>
</dbReference>
<feature type="region of interest" description="Disordered" evidence="1">
    <location>
        <begin position="118"/>
        <end position="137"/>
    </location>
</feature>